<keyword evidence="4 5" id="KW-0472">Membrane</keyword>
<reference evidence="7" key="1">
    <citation type="submission" date="2022-06" db="EMBL/GenBank/DDBJ databases">
        <title>Gramella sediminis sp. nov., isolated from deep-sea sediment of the Indian Ocean.</title>
        <authorList>
            <person name="Yang L."/>
        </authorList>
    </citation>
    <scope>NUCLEOTIDE SEQUENCE</scope>
    <source>
        <strain evidence="7">HMD3159</strain>
    </source>
</reference>
<proteinExistence type="predicted"/>
<evidence type="ECO:0000256" key="4">
    <source>
        <dbReference type="ARBA" id="ARBA00023136"/>
    </source>
</evidence>
<protein>
    <submittedName>
        <fullName evidence="7">DUF202 domain-containing protein</fullName>
    </submittedName>
</protein>
<sequence length="111" mass="13017">MRKVKLHNPFKTRLIDEKIIREHLALERTKLANERTLLSYIRASIYLLISGLALLQIKQYQGISLMWVGYLALFICVLFLLVGVSRYIALERKLNKLLRDDNNDEDDSNKK</sequence>
<comment type="subcellular location">
    <subcellularLocation>
        <location evidence="1">Endomembrane system</location>
        <topology evidence="1">Multi-pass membrane protein</topology>
    </subcellularLocation>
</comment>
<gene>
    <name evidence="7" type="ORF">NE848_06220</name>
</gene>
<dbReference type="InterPro" id="IPR003807">
    <property type="entry name" value="DUF202"/>
</dbReference>
<feature type="transmembrane region" description="Helical" evidence="5">
    <location>
        <begin position="37"/>
        <end position="55"/>
    </location>
</feature>
<evidence type="ECO:0000259" key="6">
    <source>
        <dbReference type="Pfam" id="PF02656"/>
    </source>
</evidence>
<evidence type="ECO:0000313" key="7">
    <source>
        <dbReference type="EMBL" id="MCM8568965.1"/>
    </source>
</evidence>
<keyword evidence="8" id="KW-1185">Reference proteome</keyword>
<feature type="transmembrane region" description="Helical" evidence="5">
    <location>
        <begin position="67"/>
        <end position="89"/>
    </location>
</feature>
<evidence type="ECO:0000256" key="5">
    <source>
        <dbReference type="SAM" id="Phobius"/>
    </source>
</evidence>
<dbReference type="EMBL" id="JAMSCK010000002">
    <property type="protein sequence ID" value="MCM8568965.1"/>
    <property type="molecule type" value="Genomic_DNA"/>
</dbReference>
<dbReference type="RefSeq" id="WP_252111534.1">
    <property type="nucleotide sequence ID" value="NZ_JAMSCK010000002.1"/>
</dbReference>
<name>A0ABT0Z113_9FLAO</name>
<comment type="caution">
    <text evidence="7">The sequence shown here is derived from an EMBL/GenBank/DDBJ whole genome shotgun (WGS) entry which is preliminary data.</text>
</comment>
<evidence type="ECO:0000256" key="3">
    <source>
        <dbReference type="ARBA" id="ARBA00022989"/>
    </source>
</evidence>
<dbReference type="Proteomes" id="UP001155077">
    <property type="component" value="Unassembled WGS sequence"/>
</dbReference>
<dbReference type="Pfam" id="PF02656">
    <property type="entry name" value="DUF202"/>
    <property type="match status" value="1"/>
</dbReference>
<accession>A0ABT0Z113</accession>
<evidence type="ECO:0000256" key="2">
    <source>
        <dbReference type="ARBA" id="ARBA00022692"/>
    </source>
</evidence>
<keyword evidence="2 5" id="KW-0812">Transmembrane</keyword>
<organism evidence="7 8">
    <name type="scientific">Gramella jeungdoensis</name>
    <dbReference type="NCBI Taxonomy" id="708091"/>
    <lineage>
        <taxon>Bacteria</taxon>
        <taxon>Pseudomonadati</taxon>
        <taxon>Bacteroidota</taxon>
        <taxon>Flavobacteriia</taxon>
        <taxon>Flavobacteriales</taxon>
        <taxon>Flavobacteriaceae</taxon>
        <taxon>Christiangramia</taxon>
    </lineage>
</organism>
<evidence type="ECO:0000313" key="8">
    <source>
        <dbReference type="Proteomes" id="UP001155077"/>
    </source>
</evidence>
<evidence type="ECO:0000256" key="1">
    <source>
        <dbReference type="ARBA" id="ARBA00004127"/>
    </source>
</evidence>
<feature type="domain" description="DUF202" evidence="6">
    <location>
        <begin position="28"/>
        <end position="92"/>
    </location>
</feature>
<keyword evidence="3 5" id="KW-1133">Transmembrane helix</keyword>